<gene>
    <name evidence="1" type="ORF">ETD85_11860</name>
</gene>
<dbReference type="Proteomes" id="UP000306628">
    <property type="component" value="Unassembled WGS sequence"/>
</dbReference>
<evidence type="ECO:0000313" key="1">
    <source>
        <dbReference type="EMBL" id="TMR36087.1"/>
    </source>
</evidence>
<sequence>MSPLLIELDPLRAAGPVLLGASFAEAGRALSAWGTPRPYAPYPGAEPLDWRLSGAGVDAHVFCGSTGVVQTIEIYRDFDADPQARVLLLGVDVFSTPAEQVIAELRARYDIEIEGSGHGLSVPRLSVGLFRSEVPFPGADQETIDHYTCFESVLIAGPGYYDGPPRDGEP</sequence>
<evidence type="ECO:0000313" key="2">
    <source>
        <dbReference type="Proteomes" id="UP000306628"/>
    </source>
</evidence>
<comment type="caution">
    <text evidence="1">The sequence shown here is derived from an EMBL/GenBank/DDBJ whole genome shotgun (WGS) entry which is preliminary data.</text>
</comment>
<dbReference type="OrthoDB" id="3870503at2"/>
<reference evidence="1 2" key="1">
    <citation type="submission" date="2019-05" db="EMBL/GenBank/DDBJ databases">
        <title>Draft genome sequence of Nonomuraea zeae DSM 100528.</title>
        <authorList>
            <person name="Saricaoglu S."/>
            <person name="Isik K."/>
        </authorList>
    </citation>
    <scope>NUCLEOTIDE SEQUENCE [LARGE SCALE GENOMIC DNA]</scope>
    <source>
        <strain evidence="1 2">DSM 100528</strain>
    </source>
</reference>
<protein>
    <submittedName>
        <fullName evidence="1">Uncharacterized protein</fullName>
    </submittedName>
</protein>
<keyword evidence="2" id="KW-1185">Reference proteome</keyword>
<accession>A0A5S4GT29</accession>
<proteinExistence type="predicted"/>
<dbReference type="AlphaFoldDB" id="A0A5S4GT29"/>
<name>A0A5S4GT29_9ACTN</name>
<dbReference type="EMBL" id="VCKX01000027">
    <property type="protein sequence ID" value="TMR36087.1"/>
    <property type="molecule type" value="Genomic_DNA"/>
</dbReference>
<dbReference type="RefSeq" id="WP_138689709.1">
    <property type="nucleotide sequence ID" value="NZ_JBHSAZ010000089.1"/>
</dbReference>
<organism evidence="1 2">
    <name type="scientific">Nonomuraea zeae</name>
    <dbReference type="NCBI Taxonomy" id="1642303"/>
    <lineage>
        <taxon>Bacteria</taxon>
        <taxon>Bacillati</taxon>
        <taxon>Actinomycetota</taxon>
        <taxon>Actinomycetes</taxon>
        <taxon>Streptosporangiales</taxon>
        <taxon>Streptosporangiaceae</taxon>
        <taxon>Nonomuraea</taxon>
    </lineage>
</organism>